<evidence type="ECO:0000313" key="3">
    <source>
        <dbReference type="EMBL" id="MDO6422001.1"/>
    </source>
</evidence>
<keyword evidence="3" id="KW-0449">Lipoprotein</keyword>
<comment type="caution">
    <text evidence="3">The sequence shown here is derived from an EMBL/GenBank/DDBJ whole genome shotgun (WGS) entry which is preliminary data.</text>
</comment>
<dbReference type="Pfam" id="PF17131">
    <property type="entry name" value="LolA_like"/>
    <property type="match status" value="1"/>
</dbReference>
<evidence type="ECO:0000259" key="2">
    <source>
        <dbReference type="Pfam" id="PF17131"/>
    </source>
</evidence>
<proteinExistence type="predicted"/>
<dbReference type="EMBL" id="JAUOPB010000003">
    <property type="protein sequence ID" value="MDO6422001.1"/>
    <property type="molecule type" value="Genomic_DNA"/>
</dbReference>
<organism evidence="3 4">
    <name type="scientific">Saccharophagus degradans</name>
    <dbReference type="NCBI Taxonomy" id="86304"/>
    <lineage>
        <taxon>Bacteria</taxon>
        <taxon>Pseudomonadati</taxon>
        <taxon>Pseudomonadota</taxon>
        <taxon>Gammaproteobacteria</taxon>
        <taxon>Cellvibrionales</taxon>
        <taxon>Cellvibrionaceae</taxon>
        <taxon>Saccharophagus</taxon>
    </lineage>
</organism>
<evidence type="ECO:0000313" key="4">
    <source>
        <dbReference type="Proteomes" id="UP001169760"/>
    </source>
</evidence>
<accession>A0AAW7X2L1</accession>
<sequence length="266" mass="30730">MPNSIIHKLCIVVALTFMVVSPFLLANTAQEKGRAIAEEVDKRDMGFGDSKSNIKMLLRDQYGNERPRLMRNQTMEVTGDGDKSIIVFENPSDVEGTAFLSFTHQAGPDDQWLYLPGLKRVKRISSSNKAGAFMNSEFAFEDIASQEVDKYTYTYLRDDVLDGIDVFVNQSDPVDPKSGYSKLEVWIDQARYIPLKIDFYDRGGRLKKTLHMKEYNQYLDKYWRAHRWEMTNHQTGKSTVLLMSEWQFNNGYTDNDFNKNSLSRVK</sequence>
<name>A0AAW7X2L1_9GAMM</name>
<dbReference type="Proteomes" id="UP001169760">
    <property type="component" value="Unassembled WGS sequence"/>
</dbReference>
<dbReference type="RefSeq" id="WP_216064346.1">
    <property type="nucleotide sequence ID" value="NZ_JAHKPP010000029.1"/>
</dbReference>
<feature type="signal peptide" evidence="1">
    <location>
        <begin position="1"/>
        <end position="26"/>
    </location>
</feature>
<evidence type="ECO:0000256" key="1">
    <source>
        <dbReference type="SAM" id="SignalP"/>
    </source>
</evidence>
<dbReference type="AlphaFoldDB" id="A0AAW7X2L1"/>
<gene>
    <name evidence="3" type="ORF">Q4521_05915</name>
</gene>
<keyword evidence="1" id="KW-0732">Signal</keyword>
<protein>
    <submittedName>
        <fullName evidence="3">Outer membrane lipoprotein-sorting protein</fullName>
    </submittedName>
</protein>
<dbReference type="CDD" id="cd16329">
    <property type="entry name" value="LolA_like"/>
    <property type="match status" value="1"/>
</dbReference>
<feature type="domain" description="Uncharacterized protein TP-0789" evidence="2">
    <location>
        <begin position="81"/>
        <end position="264"/>
    </location>
</feature>
<feature type="chain" id="PRO_5043958910" evidence="1">
    <location>
        <begin position="27"/>
        <end position="266"/>
    </location>
</feature>
<dbReference type="InterPro" id="IPR033399">
    <property type="entry name" value="TP_0789-like"/>
</dbReference>
<reference evidence="3" key="1">
    <citation type="submission" date="2023-07" db="EMBL/GenBank/DDBJ databases">
        <title>Genome content predicts the carbon catabolic preferences of heterotrophic bacteria.</title>
        <authorList>
            <person name="Gralka M."/>
        </authorList>
    </citation>
    <scope>NUCLEOTIDE SEQUENCE</scope>
    <source>
        <strain evidence="3">I3M17_2</strain>
    </source>
</reference>